<reference evidence="1 2" key="1">
    <citation type="submission" date="2010-12" db="EMBL/GenBank/DDBJ databases">
        <authorList>
            <person name="Muzny D."/>
            <person name="Qin X."/>
            <person name="Deng J."/>
            <person name="Jiang H."/>
            <person name="Liu Y."/>
            <person name="Qu J."/>
            <person name="Song X.-Z."/>
            <person name="Zhang L."/>
            <person name="Thornton R."/>
            <person name="Coyle M."/>
            <person name="Francisco L."/>
            <person name="Jackson L."/>
            <person name="Javaid M."/>
            <person name="Korchina V."/>
            <person name="Kovar C."/>
            <person name="Mata R."/>
            <person name="Mathew T."/>
            <person name="Ngo R."/>
            <person name="Nguyen L."/>
            <person name="Nguyen N."/>
            <person name="Okwuonu G."/>
            <person name="Ongeri F."/>
            <person name="Pham C."/>
            <person name="Simmons D."/>
            <person name="Wilczek-Boney K."/>
            <person name="Hale W."/>
            <person name="Jakkamsetti A."/>
            <person name="Pham P."/>
            <person name="Ruth R."/>
            <person name="San Lucas F."/>
            <person name="Warren J."/>
            <person name="Zhang J."/>
            <person name="Zhao Z."/>
            <person name="Zhou C."/>
            <person name="Zhu D."/>
            <person name="Lee S."/>
            <person name="Bess C."/>
            <person name="Blankenburg K."/>
            <person name="Forbes L."/>
            <person name="Fu Q."/>
            <person name="Gubbala S."/>
            <person name="Hirani K."/>
            <person name="Jayaseelan J.C."/>
            <person name="Lara F."/>
            <person name="Munidasa M."/>
            <person name="Palculict T."/>
            <person name="Patil S."/>
            <person name="Pu L.-L."/>
            <person name="Saada N."/>
            <person name="Tang L."/>
            <person name="Weissenberger G."/>
            <person name="Zhu Y."/>
            <person name="Hemphill L."/>
            <person name="Shang Y."/>
            <person name="Youmans B."/>
            <person name="Ayvaz T."/>
            <person name="Ross M."/>
            <person name="Santibanez J."/>
            <person name="Aqrawi P."/>
            <person name="Gross S."/>
            <person name="Joshi V."/>
            <person name="Fowler G."/>
            <person name="Nazareth L."/>
            <person name="Reid J."/>
            <person name="Worley K."/>
            <person name="Petrosino J."/>
            <person name="Highlander S."/>
            <person name="Gibbs R."/>
        </authorList>
    </citation>
    <scope>NUCLEOTIDE SEQUENCE [LARGE SCALE GENOMIC DNA]</scope>
    <source>
        <strain evidence="1 2">ATCC 700779</strain>
    </source>
</reference>
<organism evidence="1 2">
    <name type="scientific">Streptococcus infantis ATCC 700779</name>
    <dbReference type="NCBI Taxonomy" id="889204"/>
    <lineage>
        <taxon>Bacteria</taxon>
        <taxon>Bacillati</taxon>
        <taxon>Bacillota</taxon>
        <taxon>Bacilli</taxon>
        <taxon>Lactobacillales</taxon>
        <taxon>Streptococcaceae</taxon>
        <taxon>Streptococcus</taxon>
    </lineage>
</organism>
<evidence type="ECO:0000313" key="2">
    <source>
        <dbReference type="Proteomes" id="UP000002815"/>
    </source>
</evidence>
<dbReference type="Proteomes" id="UP000002815">
    <property type="component" value="Unassembled WGS sequence"/>
</dbReference>
<dbReference type="AlphaFoldDB" id="E8K1E1"/>
<keyword evidence="2" id="KW-1185">Reference proteome</keyword>
<gene>
    <name evidence="1" type="ORF">HMPREF9423_1282</name>
</gene>
<sequence>MGCHQDFTALDAPLFLLVLVLSRLPILGKECMIGKDLFTNMKNEQ</sequence>
<proteinExistence type="predicted"/>
<accession>E8K1E1</accession>
<comment type="caution">
    <text evidence="1">The sequence shown here is derived from an EMBL/GenBank/DDBJ whole genome shotgun (WGS) entry which is preliminary data.</text>
</comment>
<protein>
    <submittedName>
        <fullName evidence="1">Uncharacterized protein</fullName>
    </submittedName>
</protein>
<dbReference type="HOGENOM" id="CLU_3205833_0_0_9"/>
<evidence type="ECO:0000313" key="1">
    <source>
        <dbReference type="EMBL" id="EFX36453.1"/>
    </source>
</evidence>
<dbReference type="EMBL" id="AEVD01000010">
    <property type="protein sequence ID" value="EFX36453.1"/>
    <property type="molecule type" value="Genomic_DNA"/>
</dbReference>
<name>E8K1E1_9STRE</name>